<dbReference type="PROSITE" id="PS00086">
    <property type="entry name" value="CYTOCHROME_P450"/>
    <property type="match status" value="1"/>
</dbReference>
<dbReference type="InterPro" id="IPR001128">
    <property type="entry name" value="Cyt_P450"/>
</dbReference>
<dbReference type="RefSeq" id="WP_310911883.1">
    <property type="nucleotide sequence ID" value="NZ_JAVLVT010000003.1"/>
</dbReference>
<keyword evidence="2" id="KW-0503">Monooxygenase</keyword>
<keyword evidence="4" id="KW-1185">Reference proteome</keyword>
<keyword evidence="2" id="KW-0349">Heme</keyword>
<keyword evidence="2" id="KW-0479">Metal-binding</keyword>
<dbReference type="PANTHER" id="PTHR46696:SF4">
    <property type="entry name" value="BIOTIN BIOSYNTHESIS CYTOCHROME P450"/>
    <property type="match status" value="1"/>
</dbReference>
<dbReference type="InterPro" id="IPR036396">
    <property type="entry name" value="Cyt_P450_sf"/>
</dbReference>
<dbReference type="Gene3D" id="1.10.630.10">
    <property type="entry name" value="Cytochrome P450"/>
    <property type="match status" value="1"/>
</dbReference>
<accession>A0ABU2H4Z6</accession>
<organism evidence="3 4">
    <name type="scientific">Lipingzhangella rawalii</name>
    <dbReference type="NCBI Taxonomy" id="2055835"/>
    <lineage>
        <taxon>Bacteria</taxon>
        <taxon>Bacillati</taxon>
        <taxon>Actinomycetota</taxon>
        <taxon>Actinomycetes</taxon>
        <taxon>Streptosporangiales</taxon>
        <taxon>Nocardiopsidaceae</taxon>
        <taxon>Lipingzhangella</taxon>
    </lineage>
</organism>
<dbReference type="SUPFAM" id="SSF48264">
    <property type="entry name" value="Cytochrome P450"/>
    <property type="match status" value="1"/>
</dbReference>
<keyword evidence="2" id="KW-0560">Oxidoreductase</keyword>
<dbReference type="PANTHER" id="PTHR46696">
    <property type="entry name" value="P450, PUTATIVE (EUROFUNG)-RELATED"/>
    <property type="match status" value="1"/>
</dbReference>
<sequence length="421" mass="45893">MDHVALAEFTRDPHPHFARARQRSGLTYDPELGAWLVARSSEVQEVLRRPEDFSSANVLQPEVALAPETYAELGRGPGQGPIVVTSDGAVHRRLRAPHVRGLSTARVREVAPFVRQRVQSLIDGFRDGHAEWMGAFARPLAQDVLGRVLGLAPADVPVAMRGTAALLELFQPASGPPARAGNDLPPHPRPPEQQVELAREVVATHHLLADYVRHRSRDPRPDLCTELVHGLAANAQPPSAEQEGEIVANLVNLLIAGQVTTTAVLGTGLLHLLRHRDQWERLCADVSRLPGAVEEILRYDTAIQGFRRVTTRAVTLAGVELAAGDTVLVAFGSANRDVCGRGEEFDITREPQRHFAFGHGAHGCPGAQLARTQVYATLETVTTRLPGLRLVEPEPVPMLPSLMHRSPERLRVAWPTEANPA</sequence>
<evidence type="ECO:0000313" key="3">
    <source>
        <dbReference type="EMBL" id="MDS1270368.1"/>
    </source>
</evidence>
<protein>
    <submittedName>
        <fullName evidence="3">Cytochrome P450</fullName>
    </submittedName>
</protein>
<gene>
    <name evidence="3" type="ORF">RIF23_08685</name>
</gene>
<dbReference type="PRINTS" id="PR00359">
    <property type="entry name" value="BP450"/>
</dbReference>
<dbReference type="Proteomes" id="UP001250214">
    <property type="component" value="Unassembled WGS sequence"/>
</dbReference>
<dbReference type="InterPro" id="IPR017972">
    <property type="entry name" value="Cyt_P450_CS"/>
</dbReference>
<dbReference type="InterPro" id="IPR002397">
    <property type="entry name" value="Cyt_P450_B"/>
</dbReference>
<comment type="caution">
    <text evidence="3">The sequence shown here is derived from an EMBL/GenBank/DDBJ whole genome shotgun (WGS) entry which is preliminary data.</text>
</comment>
<name>A0ABU2H4Z6_9ACTN</name>
<proteinExistence type="inferred from homology"/>
<evidence type="ECO:0000313" key="4">
    <source>
        <dbReference type="Proteomes" id="UP001250214"/>
    </source>
</evidence>
<dbReference type="EMBL" id="JAVLVT010000003">
    <property type="protein sequence ID" value="MDS1270368.1"/>
    <property type="molecule type" value="Genomic_DNA"/>
</dbReference>
<dbReference type="Pfam" id="PF00067">
    <property type="entry name" value="p450"/>
    <property type="match status" value="1"/>
</dbReference>
<comment type="similarity">
    <text evidence="1 2">Belongs to the cytochrome P450 family.</text>
</comment>
<evidence type="ECO:0000256" key="2">
    <source>
        <dbReference type="RuleBase" id="RU000461"/>
    </source>
</evidence>
<keyword evidence="2" id="KW-0408">Iron</keyword>
<evidence type="ECO:0000256" key="1">
    <source>
        <dbReference type="ARBA" id="ARBA00010617"/>
    </source>
</evidence>
<reference evidence="4" key="1">
    <citation type="submission" date="2023-07" db="EMBL/GenBank/DDBJ databases">
        <title>Novel species in the genus Lipingzhangella isolated from Sambhar Salt Lake.</title>
        <authorList>
            <person name="Jiya N."/>
            <person name="Kajale S."/>
            <person name="Sharma A."/>
        </authorList>
    </citation>
    <scope>NUCLEOTIDE SEQUENCE [LARGE SCALE GENOMIC DNA]</scope>
    <source>
        <strain evidence="4">LS1_29</strain>
    </source>
</reference>